<dbReference type="SUPFAM" id="SSF50985">
    <property type="entry name" value="RCC1/BLIP-II"/>
    <property type="match status" value="2"/>
</dbReference>
<feature type="repeat" description="RCC1" evidence="2">
    <location>
        <begin position="258"/>
        <end position="311"/>
    </location>
</feature>
<evidence type="ECO:0000256" key="1">
    <source>
        <dbReference type="ARBA" id="ARBA00022737"/>
    </source>
</evidence>
<comment type="caution">
    <text evidence="3">The sequence shown here is derived from an EMBL/GenBank/DDBJ whole genome shotgun (WGS) entry which is preliminary data.</text>
</comment>
<dbReference type="PANTHER" id="PTHR22870:SF408">
    <property type="entry name" value="OS09G0560450 PROTEIN"/>
    <property type="match status" value="1"/>
</dbReference>
<sequence>MSDSLIITIPNNNVKSANQKQPKTVIIEAESIISTRSIDHVPNYRDLSTVVYIWGENPACIDSPAKDQSDKEPWKPTIYKNIKDIRILELKCSNNAVYFLSGYRTVYVLGHGEYGQLGLGDTVKSVREPTILDTLGNIKQLACGDYHALALDYNGRLFSWGRNDLCGHCNGISTFTPMEILINTIDTNISHRINWTCIGASNSYTIAVCNEGTSLYSWGVNFYGKHIPEPQLFYSLSMVRVNKICVGKKFAVALTECGRLFTWGDGSFGEIQINCPSIELKMSPVLFKHKDIKEIVSISVGYRHVLLIDKQGKVWSFGDNIYGQCGTSLGNICKPGIVTFIGNFVAKQISCGPRNSACINTGNQLFTWGHSGNNKLIFTTATENLVQQQRQPGVSMFSGLKGSCTTPRIIYSLLHEKVTNVGFGENYTVVVTGDGIVPYTSSENETVL</sequence>
<keyword evidence="4" id="KW-1185">Reference proteome</keyword>
<dbReference type="Proteomes" id="UP001214638">
    <property type="component" value="Unassembled WGS sequence"/>
</dbReference>
<feature type="repeat" description="RCC1" evidence="2">
    <location>
        <begin position="104"/>
        <end position="154"/>
    </location>
</feature>
<name>A0AAD9UND9_9APIC</name>
<dbReference type="InterPro" id="IPR051210">
    <property type="entry name" value="Ub_ligase/GEF_domain"/>
</dbReference>
<organism evidence="3 4">
    <name type="scientific">Babesia duncani</name>
    <dbReference type="NCBI Taxonomy" id="323732"/>
    <lineage>
        <taxon>Eukaryota</taxon>
        <taxon>Sar</taxon>
        <taxon>Alveolata</taxon>
        <taxon>Apicomplexa</taxon>
        <taxon>Aconoidasida</taxon>
        <taxon>Piroplasmida</taxon>
        <taxon>Babesiidae</taxon>
        <taxon>Babesia</taxon>
    </lineage>
</organism>
<dbReference type="KEGG" id="bdw:94336666"/>
<dbReference type="PROSITE" id="PS50012">
    <property type="entry name" value="RCC1_3"/>
    <property type="match status" value="3"/>
</dbReference>
<dbReference type="PROSITE" id="PS00626">
    <property type="entry name" value="RCC1_2"/>
    <property type="match status" value="1"/>
</dbReference>
<proteinExistence type="predicted"/>
<dbReference type="Pfam" id="PF00415">
    <property type="entry name" value="RCC1"/>
    <property type="match status" value="1"/>
</dbReference>
<evidence type="ECO:0000256" key="2">
    <source>
        <dbReference type="PROSITE-ProRule" id="PRU00235"/>
    </source>
</evidence>
<dbReference type="GeneID" id="94336666"/>
<dbReference type="Gene3D" id="2.130.10.30">
    <property type="entry name" value="Regulator of chromosome condensation 1/beta-lactamase-inhibitor protein II"/>
    <property type="match status" value="2"/>
</dbReference>
<evidence type="ECO:0000313" key="4">
    <source>
        <dbReference type="Proteomes" id="UP001214638"/>
    </source>
</evidence>
<protein>
    <submittedName>
        <fullName evidence="3">Bifunctional Regulator of chromosome condensation</fullName>
    </submittedName>
</protein>
<dbReference type="RefSeq" id="XP_067802617.1">
    <property type="nucleotide sequence ID" value="XM_067947395.1"/>
</dbReference>
<dbReference type="PANTHER" id="PTHR22870">
    <property type="entry name" value="REGULATOR OF CHROMOSOME CONDENSATION"/>
    <property type="match status" value="1"/>
</dbReference>
<dbReference type="PRINTS" id="PR00633">
    <property type="entry name" value="RCCNDNSATION"/>
</dbReference>
<evidence type="ECO:0000313" key="3">
    <source>
        <dbReference type="EMBL" id="KAK2195774.1"/>
    </source>
</evidence>
<dbReference type="InterPro" id="IPR000408">
    <property type="entry name" value="Reg_chr_condens"/>
</dbReference>
<reference evidence="3" key="1">
    <citation type="journal article" date="2023" name="Nat. Microbiol.">
        <title>Babesia duncani multi-omics identifies virulence factors and drug targets.</title>
        <authorList>
            <person name="Singh P."/>
            <person name="Lonardi S."/>
            <person name="Liang Q."/>
            <person name="Vydyam P."/>
            <person name="Khabirova E."/>
            <person name="Fang T."/>
            <person name="Gihaz S."/>
            <person name="Thekkiniath J."/>
            <person name="Munshi M."/>
            <person name="Abel S."/>
            <person name="Ciampossin L."/>
            <person name="Batugedara G."/>
            <person name="Gupta M."/>
            <person name="Lu X.M."/>
            <person name="Lenz T."/>
            <person name="Chakravarty S."/>
            <person name="Cornillot E."/>
            <person name="Hu Y."/>
            <person name="Ma W."/>
            <person name="Gonzalez L.M."/>
            <person name="Sanchez S."/>
            <person name="Estrada K."/>
            <person name="Sanchez-Flores A."/>
            <person name="Montero E."/>
            <person name="Harb O.S."/>
            <person name="Le Roch K.G."/>
            <person name="Mamoun C.B."/>
        </authorList>
    </citation>
    <scope>NUCLEOTIDE SEQUENCE</scope>
    <source>
        <strain evidence="3">WA1</strain>
    </source>
</reference>
<dbReference type="InterPro" id="IPR009091">
    <property type="entry name" value="RCC1/BLIP-II"/>
</dbReference>
<keyword evidence="1" id="KW-0677">Repeat</keyword>
<feature type="repeat" description="RCC1" evidence="2">
    <location>
        <begin position="312"/>
        <end position="362"/>
    </location>
</feature>
<accession>A0AAD9UND9</accession>
<dbReference type="AlphaFoldDB" id="A0AAD9UND9"/>
<dbReference type="EMBL" id="JALLKP010000003">
    <property type="protein sequence ID" value="KAK2195774.1"/>
    <property type="molecule type" value="Genomic_DNA"/>
</dbReference>
<gene>
    <name evidence="3" type="ORF">BdWA1_002368</name>
</gene>
<dbReference type="Pfam" id="PF13540">
    <property type="entry name" value="RCC1_2"/>
    <property type="match status" value="2"/>
</dbReference>